<dbReference type="SMART" id="SM00342">
    <property type="entry name" value="HTH_ARAC"/>
    <property type="match status" value="1"/>
</dbReference>
<dbReference type="SUPFAM" id="SSF52172">
    <property type="entry name" value="CheY-like"/>
    <property type="match status" value="1"/>
</dbReference>
<dbReference type="Gene3D" id="1.10.10.60">
    <property type="entry name" value="Homeodomain-like"/>
    <property type="match status" value="2"/>
</dbReference>
<gene>
    <name evidence="9" type="ORF">CLOSTHATH_02970</name>
</gene>
<dbReference type="Gene3D" id="3.40.50.2300">
    <property type="match status" value="1"/>
</dbReference>
<dbReference type="PROSITE" id="PS50110">
    <property type="entry name" value="RESPONSE_REGULATORY"/>
    <property type="match status" value="1"/>
</dbReference>
<dbReference type="InterPro" id="IPR009057">
    <property type="entry name" value="Homeodomain-like_sf"/>
</dbReference>
<evidence type="ECO:0000259" key="8">
    <source>
        <dbReference type="PROSITE" id="PS50110"/>
    </source>
</evidence>
<evidence type="ECO:0000313" key="10">
    <source>
        <dbReference type="Proteomes" id="UP000004968"/>
    </source>
</evidence>
<dbReference type="PANTHER" id="PTHR43280:SF10">
    <property type="entry name" value="REGULATORY PROTEIN POCR"/>
    <property type="match status" value="1"/>
</dbReference>
<evidence type="ECO:0000256" key="3">
    <source>
        <dbReference type="ARBA" id="ARBA00023125"/>
    </source>
</evidence>
<evidence type="ECO:0000256" key="4">
    <source>
        <dbReference type="ARBA" id="ARBA00023163"/>
    </source>
</evidence>
<reference evidence="9 10" key="1">
    <citation type="submission" date="2010-01" db="EMBL/GenBank/DDBJ databases">
        <authorList>
            <person name="Weinstock G."/>
            <person name="Sodergren E."/>
            <person name="Clifton S."/>
            <person name="Fulton L."/>
            <person name="Fulton B."/>
            <person name="Courtney L."/>
            <person name="Fronick C."/>
            <person name="Harrison M."/>
            <person name="Strong C."/>
            <person name="Farmer C."/>
            <person name="Delahaunty K."/>
            <person name="Markovic C."/>
            <person name="Hall O."/>
            <person name="Minx P."/>
            <person name="Tomlinson C."/>
            <person name="Mitreva M."/>
            <person name="Nelson J."/>
            <person name="Hou S."/>
            <person name="Wollam A."/>
            <person name="Pepin K.H."/>
            <person name="Johnson M."/>
            <person name="Bhonagiri V."/>
            <person name="Nash W.E."/>
            <person name="Warren W."/>
            <person name="Chinwalla A."/>
            <person name="Mardis E.R."/>
            <person name="Wilson R.K."/>
        </authorList>
    </citation>
    <scope>NUCLEOTIDE SEQUENCE [LARGE SCALE GENOMIC DNA]</scope>
    <source>
        <strain evidence="9 10">DSM 13479</strain>
    </source>
</reference>
<dbReference type="GO" id="GO:0043565">
    <property type="term" value="F:sequence-specific DNA binding"/>
    <property type="evidence" value="ECO:0007669"/>
    <property type="project" value="InterPro"/>
</dbReference>
<dbReference type="PROSITE" id="PS00041">
    <property type="entry name" value="HTH_ARAC_FAMILY_1"/>
    <property type="match status" value="1"/>
</dbReference>
<comment type="function">
    <text evidence="5">May play the central regulatory role in sporulation. It may be an element of the effector pathway responsible for the activation of sporulation genes in response to nutritional stress. Spo0A may act in concert with spo0H (a sigma factor) to control the expression of some genes that are critical to the sporulation process.</text>
</comment>
<dbReference type="PRINTS" id="PR00032">
    <property type="entry name" value="HTHARAC"/>
</dbReference>
<dbReference type="GO" id="GO:0003700">
    <property type="term" value="F:DNA-binding transcription factor activity"/>
    <property type="evidence" value="ECO:0007669"/>
    <property type="project" value="InterPro"/>
</dbReference>
<dbReference type="HOGENOM" id="CLU_000445_5_0_9"/>
<feature type="modified residue" description="4-aspartylphosphate" evidence="6">
    <location>
        <position position="62"/>
    </location>
</feature>
<dbReference type="InterPro" id="IPR018062">
    <property type="entry name" value="HTH_AraC-typ_CS"/>
</dbReference>
<dbReference type="SUPFAM" id="SSF46689">
    <property type="entry name" value="Homeodomain-like"/>
    <property type="match status" value="2"/>
</dbReference>
<dbReference type="CDD" id="cd17536">
    <property type="entry name" value="REC_YesN-like"/>
    <property type="match status" value="1"/>
</dbReference>
<organism evidence="9 10">
    <name type="scientific">Hungatella hathewayi DSM 13479</name>
    <dbReference type="NCBI Taxonomy" id="566550"/>
    <lineage>
        <taxon>Bacteria</taxon>
        <taxon>Bacillati</taxon>
        <taxon>Bacillota</taxon>
        <taxon>Clostridia</taxon>
        <taxon>Lachnospirales</taxon>
        <taxon>Lachnospiraceae</taxon>
        <taxon>Hungatella</taxon>
    </lineage>
</organism>
<keyword evidence="4" id="KW-0804">Transcription</keyword>
<dbReference type="EMBL" id="ACIO01000236">
    <property type="protein sequence ID" value="EFC98826.1"/>
    <property type="molecule type" value="Genomic_DNA"/>
</dbReference>
<dbReference type="PANTHER" id="PTHR43280">
    <property type="entry name" value="ARAC-FAMILY TRANSCRIPTIONAL REGULATOR"/>
    <property type="match status" value="1"/>
</dbReference>
<dbReference type="Pfam" id="PF00072">
    <property type="entry name" value="Response_reg"/>
    <property type="match status" value="1"/>
</dbReference>
<feature type="domain" description="HTH araC/xylS-type" evidence="7">
    <location>
        <begin position="400"/>
        <end position="498"/>
    </location>
</feature>
<dbReference type="InterPro" id="IPR020449">
    <property type="entry name" value="Tscrpt_reg_AraC-type_HTH"/>
</dbReference>
<feature type="domain" description="Response regulatory" evidence="8">
    <location>
        <begin position="9"/>
        <end position="127"/>
    </location>
</feature>
<accession>D3AH83</accession>
<evidence type="ECO:0000256" key="6">
    <source>
        <dbReference type="PROSITE-ProRule" id="PRU00169"/>
    </source>
</evidence>
<sequence>MEGVLAMYQILVVDDSVLDVDCITFLINKYELPLEVATAVNGQEALGLFQNPENHFDILFTDIRMPFLDGLGLSKEVRKLSPNTRIVIFSGFNDFEYAKTAITIGVEDYLMKPVIPDEFVSVMTRVINGVEETNRQIQTRRSETRLLKNHMLWLAVNGKNGTPADSSSFFKDRYTGLMLIECSNEFFSLEGISFQEKLEGILTVPFDYLNLDPARSILFFKEEAFLFPCAQAVCLCAEKEFNQKCCVAFQDLPDNSSISQIYTQLEKRLENHFFFPEQNIFLPDGPDHPYAASGHISIDIVSDDLRLKDYDSLMHHLEDLFESLKHEKTHSLIFVKYCFTELMKEIIHYLPDDQKPDLNKVAEKIYSSANIVELMDMTCSQAKKLLSQTQKNQGSCLKSDKIRQYIYQNYTQPLSLNDISSHFYISPNYLCSVFKKETGCNLMKFINEYRLEQAAKLLLETEMKVNKIAETVGFSNPSYFSQRFRDYYGESPENYRQKETY</sequence>
<keyword evidence="2" id="KW-0805">Transcription regulation</keyword>
<comment type="caution">
    <text evidence="9">The sequence shown here is derived from an EMBL/GenBank/DDBJ whole genome shotgun (WGS) entry which is preliminary data.</text>
</comment>
<dbReference type="Proteomes" id="UP000004968">
    <property type="component" value="Unassembled WGS sequence"/>
</dbReference>
<dbReference type="AlphaFoldDB" id="D3AH83"/>
<evidence type="ECO:0000256" key="2">
    <source>
        <dbReference type="ARBA" id="ARBA00023015"/>
    </source>
</evidence>
<dbReference type="PROSITE" id="PS01124">
    <property type="entry name" value="HTH_ARAC_FAMILY_2"/>
    <property type="match status" value="1"/>
</dbReference>
<evidence type="ECO:0000256" key="1">
    <source>
        <dbReference type="ARBA" id="ARBA00018672"/>
    </source>
</evidence>
<evidence type="ECO:0000259" key="7">
    <source>
        <dbReference type="PROSITE" id="PS01124"/>
    </source>
</evidence>
<keyword evidence="3" id="KW-0238">DNA-binding</keyword>
<evidence type="ECO:0000313" key="9">
    <source>
        <dbReference type="EMBL" id="EFC98826.1"/>
    </source>
</evidence>
<dbReference type="Pfam" id="PF12833">
    <property type="entry name" value="HTH_18"/>
    <property type="match status" value="1"/>
</dbReference>
<dbReference type="InterPro" id="IPR018060">
    <property type="entry name" value="HTH_AraC"/>
</dbReference>
<keyword evidence="6" id="KW-0597">Phosphoprotein</keyword>
<dbReference type="InterPro" id="IPR011006">
    <property type="entry name" value="CheY-like_superfamily"/>
</dbReference>
<dbReference type="SMART" id="SM00448">
    <property type="entry name" value="REC"/>
    <property type="match status" value="1"/>
</dbReference>
<name>D3AH83_9FIRM</name>
<protein>
    <recommendedName>
        <fullName evidence="1">Stage 0 sporulation protein A homolog</fullName>
    </recommendedName>
</protein>
<proteinExistence type="predicted"/>
<dbReference type="GO" id="GO:0000160">
    <property type="term" value="P:phosphorelay signal transduction system"/>
    <property type="evidence" value="ECO:0007669"/>
    <property type="project" value="InterPro"/>
</dbReference>
<dbReference type="InterPro" id="IPR001789">
    <property type="entry name" value="Sig_transdc_resp-reg_receiver"/>
</dbReference>
<evidence type="ECO:0000256" key="5">
    <source>
        <dbReference type="ARBA" id="ARBA00024867"/>
    </source>
</evidence>